<dbReference type="OrthoDB" id="5326346at2759"/>
<dbReference type="AlphaFoldDB" id="A0A0P7BEL4"/>
<keyword evidence="3" id="KW-1185">Reference proteome</keyword>
<evidence type="ECO:0000313" key="2">
    <source>
        <dbReference type="EMBL" id="KPM38303.1"/>
    </source>
</evidence>
<feature type="region of interest" description="Disordered" evidence="1">
    <location>
        <begin position="51"/>
        <end position="86"/>
    </location>
</feature>
<dbReference type="SUPFAM" id="SSF54695">
    <property type="entry name" value="POZ domain"/>
    <property type="match status" value="1"/>
</dbReference>
<comment type="caution">
    <text evidence="2">The sequence shown here is derived from an EMBL/GenBank/DDBJ whole genome shotgun (WGS) entry which is preliminary data.</text>
</comment>
<gene>
    <name evidence="2" type="ORF">AK830_g8273</name>
</gene>
<evidence type="ECO:0000256" key="1">
    <source>
        <dbReference type="SAM" id="MobiDB-lite"/>
    </source>
</evidence>
<organism evidence="2 3">
    <name type="scientific">Neonectria ditissima</name>
    <dbReference type="NCBI Taxonomy" id="78410"/>
    <lineage>
        <taxon>Eukaryota</taxon>
        <taxon>Fungi</taxon>
        <taxon>Dikarya</taxon>
        <taxon>Ascomycota</taxon>
        <taxon>Pezizomycotina</taxon>
        <taxon>Sordariomycetes</taxon>
        <taxon>Hypocreomycetidae</taxon>
        <taxon>Hypocreales</taxon>
        <taxon>Nectriaceae</taxon>
        <taxon>Neonectria</taxon>
    </lineage>
</organism>
<proteinExistence type="predicted"/>
<dbReference type="Gene3D" id="3.30.710.10">
    <property type="entry name" value="Potassium Channel Kv1.1, Chain A"/>
    <property type="match status" value="1"/>
</dbReference>
<reference evidence="2 3" key="1">
    <citation type="submission" date="2015-09" db="EMBL/GenBank/DDBJ databases">
        <title>Draft genome of a European isolate of the apple canker pathogen Neonectria ditissima.</title>
        <authorList>
            <person name="Gomez-Cortecero A."/>
            <person name="Harrison R.J."/>
            <person name="Armitage A.D."/>
        </authorList>
    </citation>
    <scope>NUCLEOTIDE SEQUENCE [LARGE SCALE GENOMIC DNA]</scope>
    <source>
        <strain evidence="2 3">R09/05</strain>
    </source>
</reference>
<protein>
    <submittedName>
        <fullName evidence="2">Uncharacterized protein</fullName>
    </submittedName>
</protein>
<name>A0A0P7BEL4_9HYPO</name>
<accession>A0A0P7BEL4</accession>
<dbReference type="Proteomes" id="UP000050424">
    <property type="component" value="Unassembled WGS sequence"/>
</dbReference>
<dbReference type="STRING" id="78410.A0A0P7BEL4"/>
<dbReference type="InterPro" id="IPR011333">
    <property type="entry name" value="SKP1/BTB/POZ_sf"/>
</dbReference>
<dbReference type="CDD" id="cd18186">
    <property type="entry name" value="BTB_POZ_ZBTB_KLHL-like"/>
    <property type="match status" value="1"/>
</dbReference>
<evidence type="ECO:0000313" key="3">
    <source>
        <dbReference type="Proteomes" id="UP000050424"/>
    </source>
</evidence>
<sequence length="240" mass="26792">MKTRRHELFPGGDAAVTISLRRPNQQTLFGLVAAHRLGLLAGGMRELGEKSITRNEAGTKEASMPLDDPDTGSKHSSTNTHVEEPPAIQIQVSSQNLMLASPVFRKMLKGPWKEGIASTSSGLISTSEWDEKAFVMMLDIIHGHHWDIPKSISLEILTKFAVIVDYYQCHEVVDIFVEKWLREMEKDLPTHFGLTSVMWLCISWVFSRSGTFNALVTLSLRHQKGPIGFVYLPIAPLLGQ</sequence>
<dbReference type="EMBL" id="LKCW01000138">
    <property type="protein sequence ID" value="KPM38303.1"/>
    <property type="molecule type" value="Genomic_DNA"/>
</dbReference>